<dbReference type="PANTHER" id="PTHR43156">
    <property type="entry name" value="STAGE II SPORULATION PROTEIN E-RELATED"/>
    <property type="match status" value="1"/>
</dbReference>
<dbReference type="SMART" id="SM00065">
    <property type="entry name" value="GAF"/>
    <property type="match status" value="2"/>
</dbReference>
<dbReference type="RefSeq" id="WP_111061325.1">
    <property type="nucleotide sequence ID" value="NZ_JBHUCU010000007.1"/>
</dbReference>
<keyword evidence="1" id="KW-0378">Hydrolase</keyword>
<dbReference type="InterPro" id="IPR011990">
    <property type="entry name" value="TPR-like_helical_dom_sf"/>
</dbReference>
<dbReference type="Proteomes" id="UP000249248">
    <property type="component" value="Unassembled WGS sequence"/>
</dbReference>
<dbReference type="PROSITE" id="PS50112">
    <property type="entry name" value="PAS"/>
    <property type="match status" value="1"/>
</dbReference>
<dbReference type="InterPro" id="IPR000014">
    <property type="entry name" value="PAS"/>
</dbReference>
<feature type="signal peptide" evidence="2">
    <location>
        <begin position="1"/>
        <end position="20"/>
    </location>
</feature>
<name>A0A2W1NG04_9FLAO</name>
<keyword evidence="2" id="KW-0732">Signal</keyword>
<dbReference type="InterPro" id="IPR029016">
    <property type="entry name" value="GAF-like_dom_sf"/>
</dbReference>
<evidence type="ECO:0000256" key="2">
    <source>
        <dbReference type="SAM" id="SignalP"/>
    </source>
</evidence>
<dbReference type="InterPro" id="IPR001932">
    <property type="entry name" value="PPM-type_phosphatase-like_dom"/>
</dbReference>
<dbReference type="Pfam" id="PF13426">
    <property type="entry name" value="PAS_9"/>
    <property type="match status" value="1"/>
</dbReference>
<feature type="chain" id="PRO_5016018373" description="PAS domain-containing protein" evidence="2">
    <location>
        <begin position="21"/>
        <end position="1150"/>
    </location>
</feature>
<dbReference type="PANTHER" id="PTHR43156:SF9">
    <property type="entry name" value="HAMP DOMAIN-CONTAINING PROTEIN"/>
    <property type="match status" value="1"/>
</dbReference>
<reference evidence="5 6" key="1">
    <citation type="submission" date="2018-06" db="EMBL/GenBank/DDBJ databases">
        <title>The draft genome sequence of Crocinitomix sp. SM1701.</title>
        <authorList>
            <person name="Zhang X."/>
        </authorList>
    </citation>
    <scope>NUCLEOTIDE SEQUENCE [LARGE SCALE GENOMIC DNA]</scope>
    <source>
        <strain evidence="5 6">SM1701</strain>
    </source>
</reference>
<keyword evidence="6" id="KW-1185">Reference proteome</keyword>
<evidence type="ECO:0000313" key="6">
    <source>
        <dbReference type="Proteomes" id="UP000249248"/>
    </source>
</evidence>
<dbReference type="SUPFAM" id="SSF55785">
    <property type="entry name" value="PYP-like sensor domain (PAS domain)"/>
    <property type="match status" value="1"/>
</dbReference>
<evidence type="ECO:0000256" key="1">
    <source>
        <dbReference type="ARBA" id="ARBA00022801"/>
    </source>
</evidence>
<dbReference type="OrthoDB" id="5760647at2"/>
<evidence type="ECO:0000313" key="5">
    <source>
        <dbReference type="EMBL" id="PZE18425.1"/>
    </source>
</evidence>
<dbReference type="SUPFAM" id="SSF48452">
    <property type="entry name" value="TPR-like"/>
    <property type="match status" value="1"/>
</dbReference>
<protein>
    <recommendedName>
        <fullName evidence="7">PAS domain-containing protein</fullName>
    </recommendedName>
</protein>
<feature type="domain" description="PAC" evidence="4">
    <location>
        <begin position="469"/>
        <end position="521"/>
    </location>
</feature>
<dbReference type="InterPro" id="IPR052016">
    <property type="entry name" value="Bact_Sigma-Reg"/>
</dbReference>
<evidence type="ECO:0008006" key="7">
    <source>
        <dbReference type="Google" id="ProtNLM"/>
    </source>
</evidence>
<organism evidence="5 6">
    <name type="scientific">Putridiphycobacter roseus</name>
    <dbReference type="NCBI Taxonomy" id="2219161"/>
    <lineage>
        <taxon>Bacteria</taxon>
        <taxon>Pseudomonadati</taxon>
        <taxon>Bacteroidota</taxon>
        <taxon>Flavobacteriia</taxon>
        <taxon>Flavobacteriales</taxon>
        <taxon>Crocinitomicaceae</taxon>
        <taxon>Putridiphycobacter</taxon>
    </lineage>
</organism>
<dbReference type="AlphaFoldDB" id="A0A2W1NG04"/>
<dbReference type="Gene3D" id="3.30.450.40">
    <property type="match status" value="2"/>
</dbReference>
<evidence type="ECO:0000259" key="4">
    <source>
        <dbReference type="PROSITE" id="PS50113"/>
    </source>
</evidence>
<dbReference type="InterPro" id="IPR019734">
    <property type="entry name" value="TPR_rpt"/>
</dbReference>
<dbReference type="InterPro" id="IPR001610">
    <property type="entry name" value="PAC"/>
</dbReference>
<evidence type="ECO:0000259" key="3">
    <source>
        <dbReference type="PROSITE" id="PS50112"/>
    </source>
</evidence>
<dbReference type="SUPFAM" id="SSF55781">
    <property type="entry name" value="GAF domain-like"/>
    <property type="match status" value="2"/>
</dbReference>
<gene>
    <name evidence="5" type="ORF">DNU06_00910</name>
</gene>
<accession>A0A2W1NG04</accession>
<dbReference type="EMBL" id="QKSB01000001">
    <property type="protein sequence ID" value="PZE18425.1"/>
    <property type="molecule type" value="Genomic_DNA"/>
</dbReference>
<dbReference type="InterPro" id="IPR035965">
    <property type="entry name" value="PAS-like_dom_sf"/>
</dbReference>
<dbReference type="CDD" id="cd00130">
    <property type="entry name" value="PAS"/>
    <property type="match status" value="1"/>
</dbReference>
<dbReference type="Gene3D" id="1.25.40.10">
    <property type="entry name" value="Tetratricopeptide repeat domain"/>
    <property type="match status" value="2"/>
</dbReference>
<comment type="caution">
    <text evidence="5">The sequence shown here is derived from an EMBL/GenBank/DDBJ whole genome shotgun (WGS) entry which is preliminary data.</text>
</comment>
<dbReference type="InterPro" id="IPR036457">
    <property type="entry name" value="PPM-type-like_dom_sf"/>
</dbReference>
<dbReference type="SMART" id="SM00331">
    <property type="entry name" value="PP2C_SIG"/>
    <property type="match status" value="1"/>
</dbReference>
<feature type="domain" description="PAS" evidence="3">
    <location>
        <begin position="395"/>
        <end position="441"/>
    </location>
</feature>
<dbReference type="SMART" id="SM00086">
    <property type="entry name" value="PAC"/>
    <property type="match status" value="1"/>
</dbReference>
<dbReference type="Pfam" id="PF07228">
    <property type="entry name" value="SpoIIE"/>
    <property type="match status" value="1"/>
</dbReference>
<dbReference type="InterPro" id="IPR000700">
    <property type="entry name" value="PAS-assoc_C"/>
</dbReference>
<dbReference type="GO" id="GO:0016791">
    <property type="term" value="F:phosphatase activity"/>
    <property type="evidence" value="ECO:0007669"/>
    <property type="project" value="TreeGrafter"/>
</dbReference>
<dbReference type="Gene3D" id="3.30.450.20">
    <property type="entry name" value="PAS domain"/>
    <property type="match status" value="1"/>
</dbReference>
<dbReference type="InterPro" id="IPR003018">
    <property type="entry name" value="GAF"/>
</dbReference>
<dbReference type="PROSITE" id="PS50113">
    <property type="entry name" value="PAC"/>
    <property type="match status" value="1"/>
</dbReference>
<dbReference type="SMART" id="SM00028">
    <property type="entry name" value="TPR"/>
    <property type="match status" value="4"/>
</dbReference>
<sequence>MKISYLVFLFISFNLFSSFANDENEIKVNHDSLIEIEKNNHKKIQLLLNKADDFLSHDYTVSALAMLDAQTLCKDSGDQEMLLKVNTRLAEIYTNYFADYFKAMEYSSSALLLSKDLDNSVVEMLMYQNISTVFEGLKDSKKAINYAENALNIANQLDLPNHQIALNSRLGKLYEKNNHPQIAIAYYGKVLEYENAPSFDSFVENYLSIAKYYVLVDSLKMAEVYYKKAVDKAIQFNKSKVLADTYAQFAELELLKGDVEDAIVFATKGLAISDSLSYMLQKIANHKVLNEIYKFQNKYQEAYEELNTYNILKDSIYNEKISHQIFLFEDDFKGLLVRSLKDKQLSQKLELKNEQLKRNILIGSLVLFVLFGFVMFSRLRVTTKLNNQLHKQKDELKRLSIVASDINNAVLILDVKLNVEWVNKGFENLTGYALKDVIGENPFLMQKGLLPNEEKIDYILQMFHLKEPFSADYQGLTKEGGYYWLDANITPYSNDDGVLEKFIVVATDITEKKEAELGLKTSYESARLLSEIGVAITAADNIEEIVDIVYGKIVSLMDASCFGVGLLDSEKQELNFINFIEKDRRFKNIVCDLDNDNLLGVVAVKQNKPLLIHDFEKEVSDYIEGEIQAVAGEIPKSVMYIPLLSKDKTIGVLTVQSFKANAYKDNHYNLAKNIANYMAIAIEKTVLYRNMESEVVKRTAEIIAQKNELLHTYANTKLLSEIGSDISSTLNFDDVFENVHSKISRLMDAEMFGVRLYNEAANEIEYSYEIESGELDPLGSIPIGEKINYTIWCIRNKKDIFIGNNKIEYINYIDDIVVLNGKSPNSLMFTPMIIDGQVIGVVTVQSMRINAFERHHLDLLKSLASYIGSALANGALYATLEHKVEARTIDLAEKNKNITDSINYARRIQAGILPSDNLINSLLPKSFVCFKPKDIVSGDFYWIAEKNGKVFVAVVDCTGHGVPGAFMSIIGESLLEQAINEPYINHTNEILDFMQEGLQKLFEQENASGSYNDLFDGMDMSICAINMHKKRLEYSGASNSLFKIKNDKVERYRGDKFGVSALVYGEKRNFSSQYIDFEAGDSFFILSDGIPDQFGGPSNKKFGYRRLGEILLEISSLNIENQKAVLETALEEWGDGIEQTDDICLLGFKI</sequence>
<dbReference type="Pfam" id="PF13185">
    <property type="entry name" value="GAF_2"/>
    <property type="match status" value="2"/>
</dbReference>
<dbReference type="NCBIfam" id="TIGR00229">
    <property type="entry name" value="sensory_box"/>
    <property type="match status" value="1"/>
</dbReference>
<dbReference type="Gene3D" id="3.60.40.10">
    <property type="entry name" value="PPM-type phosphatase domain"/>
    <property type="match status" value="1"/>
</dbReference>
<proteinExistence type="predicted"/>